<dbReference type="Pfam" id="PF13578">
    <property type="entry name" value="Methyltransf_24"/>
    <property type="match status" value="1"/>
</dbReference>
<protein>
    <recommendedName>
        <fullName evidence="7">Glycosyltransferase family 8 protein</fullName>
    </recommendedName>
</protein>
<dbReference type="Proteomes" id="UP000283269">
    <property type="component" value="Unassembled WGS sequence"/>
</dbReference>
<evidence type="ECO:0000256" key="3">
    <source>
        <dbReference type="ARBA" id="ARBA00022679"/>
    </source>
</evidence>
<dbReference type="InterPro" id="IPR029063">
    <property type="entry name" value="SAM-dependent_MTases_sf"/>
</dbReference>
<keyword evidence="2" id="KW-0328">Glycosyltransferase</keyword>
<name>A0A409X782_PSICY</name>
<proteinExistence type="inferred from homology"/>
<evidence type="ECO:0000313" key="6">
    <source>
        <dbReference type="Proteomes" id="UP000283269"/>
    </source>
</evidence>
<dbReference type="Gene3D" id="3.90.550.10">
    <property type="entry name" value="Spore Coat Polysaccharide Biosynthesis Protein SpsA, Chain A"/>
    <property type="match status" value="1"/>
</dbReference>
<evidence type="ECO:0000313" key="5">
    <source>
        <dbReference type="EMBL" id="PPQ86581.1"/>
    </source>
</evidence>
<accession>A0A409X782</accession>
<dbReference type="InterPro" id="IPR050748">
    <property type="entry name" value="Glycosyltrans_8_dom-fam"/>
</dbReference>
<dbReference type="InParanoid" id="A0A409X782"/>
<dbReference type="Pfam" id="PF01501">
    <property type="entry name" value="Glyco_transf_8"/>
    <property type="match status" value="1"/>
</dbReference>
<keyword evidence="6" id="KW-1185">Reference proteome</keyword>
<keyword evidence="4" id="KW-0479">Metal-binding</keyword>
<gene>
    <name evidence="5" type="ORF">CVT25_006187</name>
</gene>
<dbReference type="STRING" id="93625.A0A409X782"/>
<comment type="caution">
    <text evidence="5">The sequence shown here is derived from an EMBL/GenBank/DDBJ whole genome shotgun (WGS) entry which is preliminary data.</text>
</comment>
<dbReference type="InterPro" id="IPR029044">
    <property type="entry name" value="Nucleotide-diphossugar_trans"/>
</dbReference>
<reference evidence="5 6" key="1">
    <citation type="journal article" date="2018" name="Evol. Lett.">
        <title>Horizontal gene cluster transfer increased hallucinogenic mushroom diversity.</title>
        <authorList>
            <person name="Reynolds H.T."/>
            <person name="Vijayakumar V."/>
            <person name="Gluck-Thaler E."/>
            <person name="Korotkin H.B."/>
            <person name="Matheny P.B."/>
            <person name="Slot J.C."/>
        </authorList>
    </citation>
    <scope>NUCLEOTIDE SEQUENCE [LARGE SCALE GENOMIC DNA]</scope>
    <source>
        <strain evidence="5 6">2631</strain>
    </source>
</reference>
<evidence type="ECO:0000256" key="1">
    <source>
        <dbReference type="ARBA" id="ARBA00006351"/>
    </source>
</evidence>
<dbReference type="PANTHER" id="PTHR13778:SF47">
    <property type="entry name" value="LIPOPOLYSACCHARIDE 1,3-GALACTOSYLTRANSFERASE"/>
    <property type="match status" value="1"/>
</dbReference>
<dbReference type="AlphaFoldDB" id="A0A409X782"/>
<dbReference type="GO" id="GO:0046872">
    <property type="term" value="F:metal ion binding"/>
    <property type="evidence" value="ECO:0007669"/>
    <property type="project" value="UniProtKB-KW"/>
</dbReference>
<keyword evidence="3" id="KW-0808">Transferase</keyword>
<dbReference type="OrthoDB" id="2014201at2759"/>
<dbReference type="Gene3D" id="3.40.50.150">
    <property type="entry name" value="Vaccinia Virus protein VP39"/>
    <property type="match status" value="1"/>
</dbReference>
<organism evidence="5 6">
    <name type="scientific">Psilocybe cyanescens</name>
    <dbReference type="NCBI Taxonomy" id="93625"/>
    <lineage>
        <taxon>Eukaryota</taxon>
        <taxon>Fungi</taxon>
        <taxon>Dikarya</taxon>
        <taxon>Basidiomycota</taxon>
        <taxon>Agaricomycotina</taxon>
        <taxon>Agaricomycetes</taxon>
        <taxon>Agaricomycetidae</taxon>
        <taxon>Agaricales</taxon>
        <taxon>Agaricineae</taxon>
        <taxon>Strophariaceae</taxon>
        <taxon>Psilocybe</taxon>
    </lineage>
</organism>
<dbReference type="GO" id="GO:0016757">
    <property type="term" value="F:glycosyltransferase activity"/>
    <property type="evidence" value="ECO:0007669"/>
    <property type="project" value="UniProtKB-KW"/>
</dbReference>
<dbReference type="PANTHER" id="PTHR13778">
    <property type="entry name" value="GLYCOSYLTRANSFERASE 8 DOMAIN-CONTAINING PROTEIN"/>
    <property type="match status" value="1"/>
</dbReference>
<dbReference type="SUPFAM" id="SSF53335">
    <property type="entry name" value="S-adenosyl-L-methionine-dependent methyltransferases"/>
    <property type="match status" value="1"/>
</dbReference>
<dbReference type="InterPro" id="IPR002495">
    <property type="entry name" value="Glyco_trans_8"/>
</dbReference>
<evidence type="ECO:0000256" key="4">
    <source>
        <dbReference type="ARBA" id="ARBA00022723"/>
    </source>
</evidence>
<evidence type="ECO:0000256" key="2">
    <source>
        <dbReference type="ARBA" id="ARBA00022676"/>
    </source>
</evidence>
<comment type="similarity">
    <text evidence="1">Belongs to the glycosyltransferase 8 family.</text>
</comment>
<evidence type="ECO:0008006" key="7">
    <source>
        <dbReference type="Google" id="ProtNLM"/>
    </source>
</evidence>
<dbReference type="SUPFAM" id="SSF53448">
    <property type="entry name" value="Nucleotide-diphospho-sugar transferases"/>
    <property type="match status" value="1"/>
</dbReference>
<sequence length="484" mass="54591">MYRYTPTQDWFSHNIASWTALFPLIQSKRPRVLEVGSWEGRSAVFLLNSICKNGGEIVCIDHFDLLQTVAGQERYSKINQNLALTGQKYRILPQFSVPALMEVLSEETADDTMLDGELVWRLARKGAIIIFDDYHWDKEPEDSMHHPKRGIDAFLTLHQGEYERLTDESDYQVVLRKLTDMRIGFLLGTKVEDGVINEAMEYGINVALTVDSAYVMGAADKCKLEQILVGHGDRVTLRFLDLPHDGLAKEMGPVWAKLDMFDILPVERVLYLDADVLVRKSISALRDTDLNGRNVAAVPDVGHPMGHDGIERRPYFSAGVILIDLAGARVNICALKQLGKSMKNAKYCDQDALNAHFANDWVSLDLKWNAQGLGTYARHSSDDRKGLCLETMADPHVVHFTGPVHPTLVEILNPYVQPPTAKPWGYIGSPGHPYQEEWWVSLRKTAWKEVKSSDEWNNIVEDQKKAAIDVATCNFIRAVDKMSI</sequence>
<dbReference type="EMBL" id="NHYD01002459">
    <property type="protein sequence ID" value="PPQ86581.1"/>
    <property type="molecule type" value="Genomic_DNA"/>
</dbReference>